<feature type="region of interest" description="Disordered" evidence="1">
    <location>
        <begin position="1"/>
        <end position="27"/>
    </location>
</feature>
<keyword evidence="3" id="KW-1185">Reference proteome</keyword>
<dbReference type="GeneID" id="70177951"/>
<dbReference type="RefSeq" id="XP_046010579.1">
    <property type="nucleotide sequence ID" value="XM_046148405.1"/>
</dbReference>
<organism evidence="2 3">
    <name type="scientific">Microdochium trichocladiopsis</name>
    <dbReference type="NCBI Taxonomy" id="1682393"/>
    <lineage>
        <taxon>Eukaryota</taxon>
        <taxon>Fungi</taxon>
        <taxon>Dikarya</taxon>
        <taxon>Ascomycota</taxon>
        <taxon>Pezizomycotina</taxon>
        <taxon>Sordariomycetes</taxon>
        <taxon>Xylariomycetidae</taxon>
        <taxon>Xylariales</taxon>
        <taxon>Microdochiaceae</taxon>
        <taxon>Microdochium</taxon>
    </lineage>
</organism>
<proteinExistence type="predicted"/>
<evidence type="ECO:0000313" key="3">
    <source>
        <dbReference type="Proteomes" id="UP000756346"/>
    </source>
</evidence>
<dbReference type="OrthoDB" id="6499973at2759"/>
<dbReference type="EMBL" id="JAGTJQ010000007">
    <property type="protein sequence ID" value="KAH7027780.1"/>
    <property type="molecule type" value="Genomic_DNA"/>
</dbReference>
<gene>
    <name evidence="2" type="ORF">B0I36DRAFT_143370</name>
</gene>
<reference evidence="2" key="1">
    <citation type="journal article" date="2021" name="Nat. Commun.">
        <title>Genetic determinants of endophytism in the Arabidopsis root mycobiome.</title>
        <authorList>
            <person name="Mesny F."/>
            <person name="Miyauchi S."/>
            <person name="Thiergart T."/>
            <person name="Pickel B."/>
            <person name="Atanasova L."/>
            <person name="Karlsson M."/>
            <person name="Huettel B."/>
            <person name="Barry K.W."/>
            <person name="Haridas S."/>
            <person name="Chen C."/>
            <person name="Bauer D."/>
            <person name="Andreopoulos W."/>
            <person name="Pangilinan J."/>
            <person name="LaButti K."/>
            <person name="Riley R."/>
            <person name="Lipzen A."/>
            <person name="Clum A."/>
            <person name="Drula E."/>
            <person name="Henrissat B."/>
            <person name="Kohler A."/>
            <person name="Grigoriev I.V."/>
            <person name="Martin F.M."/>
            <person name="Hacquard S."/>
        </authorList>
    </citation>
    <scope>NUCLEOTIDE SEQUENCE</scope>
    <source>
        <strain evidence="2">MPI-CAGE-CH-0230</strain>
    </source>
</reference>
<evidence type="ECO:0000313" key="2">
    <source>
        <dbReference type="EMBL" id="KAH7027780.1"/>
    </source>
</evidence>
<comment type="caution">
    <text evidence="2">The sequence shown here is derived from an EMBL/GenBank/DDBJ whole genome shotgun (WGS) entry which is preliminary data.</text>
</comment>
<dbReference type="AlphaFoldDB" id="A0A9P8Y235"/>
<protein>
    <submittedName>
        <fullName evidence="2">Uncharacterized protein</fullName>
    </submittedName>
</protein>
<sequence>MSTYPDAALDPSYELDAPRPRLGHERGFREPRFECDPEPVRPLRSRLIGLICKGRSKAHKPGLWGFCIVRTCYDNDDQFQHALAVIDAAVAYSSAEEARCTERTISEIKTKRWPEFQKRDWELDRATIPDHCDPRPNQELLARYSNDILQDREHLAGADDAKVREYFDTWVLSRGEPRNRLAFPRYDACFVLDADTLRRLATVDTANIEAVVRPSLSKPPPCWLKVMERQIQELYYPMHIPQHDEPKRPLPSTWRLGLFDGAYDLVDYWWTRFEAEPDFEIRPYLRNLGDPDPDARYYSDPSFSF</sequence>
<accession>A0A9P8Y235</accession>
<evidence type="ECO:0000256" key="1">
    <source>
        <dbReference type="SAM" id="MobiDB-lite"/>
    </source>
</evidence>
<feature type="compositionally biased region" description="Basic and acidic residues" evidence="1">
    <location>
        <begin position="16"/>
        <end position="27"/>
    </location>
</feature>
<name>A0A9P8Y235_9PEZI</name>
<dbReference type="Proteomes" id="UP000756346">
    <property type="component" value="Unassembled WGS sequence"/>
</dbReference>